<evidence type="ECO:0000313" key="8">
    <source>
        <dbReference type="EMBL" id="MDM8274489.1"/>
    </source>
</evidence>
<evidence type="ECO:0000256" key="3">
    <source>
        <dbReference type="ARBA" id="ARBA00023115"/>
    </source>
</evidence>
<dbReference type="Gene3D" id="3.40.50.150">
    <property type="entry name" value="Vaccinia Virus protein VP39"/>
    <property type="match status" value="1"/>
</dbReference>
<dbReference type="EMBL" id="JAUDDZ010000003">
    <property type="protein sequence ID" value="MDM8274489.1"/>
    <property type="molecule type" value="Genomic_DNA"/>
</dbReference>
<dbReference type="Proteomes" id="UP001529421">
    <property type="component" value="Unassembled WGS sequence"/>
</dbReference>
<dbReference type="PANTHER" id="PTHR43317:SF1">
    <property type="entry name" value="THERMOSPERMINE SYNTHASE ACAULIS5"/>
    <property type="match status" value="1"/>
</dbReference>
<accession>A0ABT7V7Y1</accession>
<name>A0ABT7V7Y1_9ACTN</name>
<dbReference type="PANTHER" id="PTHR43317">
    <property type="entry name" value="THERMOSPERMINE SYNTHASE ACAULIS5"/>
    <property type="match status" value="1"/>
</dbReference>
<keyword evidence="9" id="KW-1185">Reference proteome</keyword>
<comment type="similarity">
    <text evidence="1">Belongs to the spermidine/spermine synthase family.</text>
</comment>
<feature type="active site" description="Proton acceptor" evidence="4">
    <location>
        <position position="273"/>
    </location>
</feature>
<keyword evidence="6" id="KW-1133">Transmembrane helix</keyword>
<evidence type="ECO:0000256" key="5">
    <source>
        <dbReference type="SAM" id="MobiDB-lite"/>
    </source>
</evidence>
<evidence type="ECO:0000256" key="1">
    <source>
        <dbReference type="ARBA" id="ARBA00007867"/>
    </source>
</evidence>
<feature type="transmembrane region" description="Helical" evidence="6">
    <location>
        <begin position="104"/>
        <end position="121"/>
    </location>
</feature>
<keyword evidence="3 4" id="KW-0620">Polyamine biosynthesis</keyword>
<feature type="compositionally biased region" description="Basic and acidic residues" evidence="5">
    <location>
        <begin position="1"/>
        <end position="11"/>
    </location>
</feature>
<evidence type="ECO:0000256" key="2">
    <source>
        <dbReference type="ARBA" id="ARBA00022679"/>
    </source>
</evidence>
<keyword evidence="6" id="KW-0812">Transmembrane</keyword>
<evidence type="ECO:0000256" key="4">
    <source>
        <dbReference type="PROSITE-ProRule" id="PRU00354"/>
    </source>
</evidence>
<feature type="region of interest" description="Disordered" evidence="5">
    <location>
        <begin position="1"/>
        <end position="49"/>
    </location>
</feature>
<evidence type="ECO:0000256" key="6">
    <source>
        <dbReference type="SAM" id="Phobius"/>
    </source>
</evidence>
<proteinExistence type="inferred from homology"/>
<sequence>MDGGGKDRLADGARTGSGQGLRESGAAGREMEGPGIAAEGASARVEAREAAKPEPACRCGINRDGLEELQKVPGMDQALRIVAAVAVTLAAALAFYMARLPVPAILVLVALIVAGVVYLSLDVHAARTAQGRALIYTRRVAGTPMRVLRQGGVYQSATYLGRRRFEPVFAYHRAFDAMFDLEESLRAAGGHGIRRVLALGGGGYAWPKHALTEHPDLVMDVVEIDPAVEQVARRWFFVDELKELAGDRLRLVVADGREYLKGTSACYDAVVNDTFVGAVPARRLSTVEAARAVRNSLVPDGVYLTNVVSAGEGSDLTFLRDEVATLATVFKRVFVLPATDDELGGEDNYLVMATDAPVEVPEAVPFDDGFLGTVLHDDEE</sequence>
<dbReference type="PROSITE" id="PS51006">
    <property type="entry name" value="PABS_2"/>
    <property type="match status" value="1"/>
</dbReference>
<evidence type="ECO:0000259" key="7">
    <source>
        <dbReference type="PROSITE" id="PS51006"/>
    </source>
</evidence>
<reference evidence="9" key="1">
    <citation type="submission" date="2023-06" db="EMBL/GenBank/DDBJ databases">
        <title>Identification and characterization of horizontal gene transfer across gut microbiota members of farm animals based on homology search.</title>
        <authorList>
            <person name="Zeman M."/>
            <person name="Kubasova T."/>
            <person name="Jahodarova E."/>
            <person name="Nykrynova M."/>
            <person name="Rychlik I."/>
        </authorList>
    </citation>
    <scope>NUCLEOTIDE SEQUENCE [LARGE SCALE GENOMIC DNA]</scope>
    <source>
        <strain evidence="9">154_Feed</strain>
    </source>
</reference>
<feature type="domain" description="PABS" evidence="7">
    <location>
        <begin position="194"/>
        <end position="355"/>
    </location>
</feature>
<organism evidence="8 9">
    <name type="scientific">Enorma phocaeensis</name>
    <dbReference type="NCBI Taxonomy" id="1871019"/>
    <lineage>
        <taxon>Bacteria</taxon>
        <taxon>Bacillati</taxon>
        <taxon>Actinomycetota</taxon>
        <taxon>Coriobacteriia</taxon>
        <taxon>Coriobacteriales</taxon>
        <taxon>Coriobacteriaceae</taxon>
        <taxon>Enorma</taxon>
    </lineage>
</organism>
<protein>
    <submittedName>
        <fullName evidence="8">Fused MFS/spermidine synthase</fullName>
    </submittedName>
</protein>
<dbReference type="SUPFAM" id="SSF53335">
    <property type="entry name" value="S-adenosyl-L-methionine-dependent methyltransferases"/>
    <property type="match status" value="1"/>
</dbReference>
<dbReference type="Pfam" id="PF01564">
    <property type="entry name" value="Spermine_synth"/>
    <property type="match status" value="1"/>
</dbReference>
<keyword evidence="6" id="KW-0472">Membrane</keyword>
<dbReference type="InterPro" id="IPR030374">
    <property type="entry name" value="PABS"/>
</dbReference>
<comment type="caution">
    <text evidence="8">The sequence shown here is derived from an EMBL/GenBank/DDBJ whole genome shotgun (WGS) entry which is preliminary data.</text>
</comment>
<dbReference type="RefSeq" id="WP_289544493.1">
    <property type="nucleotide sequence ID" value="NZ_JAUDDZ010000003.1"/>
</dbReference>
<gene>
    <name evidence="8" type="ORF">QUW28_03080</name>
</gene>
<feature type="transmembrane region" description="Helical" evidence="6">
    <location>
        <begin position="78"/>
        <end position="98"/>
    </location>
</feature>
<evidence type="ECO:0000313" key="9">
    <source>
        <dbReference type="Proteomes" id="UP001529421"/>
    </source>
</evidence>
<keyword evidence="2 4" id="KW-0808">Transferase</keyword>
<dbReference type="InterPro" id="IPR029063">
    <property type="entry name" value="SAM-dependent_MTases_sf"/>
</dbReference>
<dbReference type="NCBIfam" id="NF037959">
    <property type="entry name" value="MFS_SpdSyn"/>
    <property type="match status" value="1"/>
</dbReference>